<proteinExistence type="predicted"/>
<dbReference type="RefSeq" id="WP_148697024.1">
    <property type="nucleotide sequence ID" value="NZ_CP017834.1"/>
</dbReference>
<organism evidence="4 5">
    <name type="scientific">Silvanigrella aquatica</name>
    <dbReference type="NCBI Taxonomy" id="1915309"/>
    <lineage>
        <taxon>Bacteria</taxon>
        <taxon>Pseudomonadati</taxon>
        <taxon>Bdellovibrionota</taxon>
        <taxon>Oligoflexia</taxon>
        <taxon>Silvanigrellales</taxon>
        <taxon>Silvanigrellaceae</taxon>
        <taxon>Silvanigrella</taxon>
    </lineage>
</organism>
<evidence type="ECO:0000313" key="4">
    <source>
        <dbReference type="EMBL" id="APJ03293.1"/>
    </source>
</evidence>
<gene>
    <name evidence="4" type="ORF">AXG55_05000</name>
</gene>
<feature type="domain" description="Glycosyltransferase subfamily 4-like N-terminal" evidence="3">
    <location>
        <begin position="22"/>
        <end position="176"/>
    </location>
</feature>
<dbReference type="Pfam" id="PF00534">
    <property type="entry name" value="Glycos_transf_1"/>
    <property type="match status" value="1"/>
</dbReference>
<dbReference type="KEGG" id="saqi:AXG55_05000"/>
<dbReference type="GO" id="GO:0009103">
    <property type="term" value="P:lipopolysaccharide biosynthetic process"/>
    <property type="evidence" value="ECO:0007669"/>
    <property type="project" value="TreeGrafter"/>
</dbReference>
<sequence length="373" mass="42942">MSSDKKTIMLDARIVVKDAEHGIARHIRELIFNIINCKDHENFNFILVTNANSPFNEYKLPSNFLIVTLKFGTFSFLGQFEIIFTILKYKPKLFHSPHFIVPLLSSIPLIATIHDMNHMALSNNYSLIQKIYYNIFLKRKLLKAKSIITVSNFSKNEIIKYLGLPNEKIHVFYNGVYNNFQPAEAFNQEKVHSVVFKHKLPPKYIFTIGNNKPHKNLERLTEAYCTGNFKLPLVILTQNHTSLLEISKKYGKHKDVHFVDFVKEEDFPLIYSLCSSFVYVSLYEGFGLPPIEAAACGVPVVISNTTSLPEIMEDVAIYVDPLDIKDIQRGIHESLDEYNPNLKKNVQNGLQLSKKYSWERMAQETLTLYGTLQ</sequence>
<dbReference type="PANTHER" id="PTHR46401">
    <property type="entry name" value="GLYCOSYLTRANSFERASE WBBK-RELATED"/>
    <property type="match status" value="1"/>
</dbReference>
<dbReference type="PANTHER" id="PTHR46401:SF2">
    <property type="entry name" value="GLYCOSYLTRANSFERASE WBBK-RELATED"/>
    <property type="match status" value="1"/>
</dbReference>
<evidence type="ECO:0000256" key="1">
    <source>
        <dbReference type="ARBA" id="ARBA00022679"/>
    </source>
</evidence>
<evidence type="ECO:0008006" key="6">
    <source>
        <dbReference type="Google" id="ProtNLM"/>
    </source>
</evidence>
<dbReference type="Gene3D" id="3.40.50.2000">
    <property type="entry name" value="Glycogen Phosphorylase B"/>
    <property type="match status" value="2"/>
</dbReference>
<dbReference type="InterPro" id="IPR001296">
    <property type="entry name" value="Glyco_trans_1"/>
</dbReference>
<evidence type="ECO:0000259" key="3">
    <source>
        <dbReference type="Pfam" id="PF13439"/>
    </source>
</evidence>
<evidence type="ECO:0000259" key="2">
    <source>
        <dbReference type="Pfam" id="PF00534"/>
    </source>
</evidence>
<dbReference type="Pfam" id="PF13439">
    <property type="entry name" value="Glyco_transf_4"/>
    <property type="match status" value="1"/>
</dbReference>
<evidence type="ECO:0000313" key="5">
    <source>
        <dbReference type="Proteomes" id="UP000184731"/>
    </source>
</evidence>
<reference evidence="4 5" key="1">
    <citation type="submission" date="2016-10" db="EMBL/GenBank/DDBJ databases">
        <title>Silvanigrella aquatica sp. nov., isolated from a freshwater lake located in the Black Forest, Germany, description of Silvanigrellaceae fam. nov., Silvanigrellales ord. nov., reclassification of the order Bdellovibrionales in the class Oligoflexia, reclassification of the families Bacteriovoracaceae and Halobacteriovoraceae in the new order Bacteriovoracales ord. nov., and reclassification of the family Pseudobacteriovoracaceae in the order Oligoflexiales.</title>
        <authorList>
            <person name="Hahn M.W."/>
            <person name="Schmidt J."/>
            <person name="Koll U."/>
            <person name="Rohde M."/>
            <person name="Verbag S."/>
            <person name="Pitt A."/>
            <person name="Nakai R."/>
            <person name="Naganuma T."/>
            <person name="Lang E."/>
        </authorList>
    </citation>
    <scope>NUCLEOTIDE SEQUENCE [LARGE SCALE GENOMIC DNA]</scope>
    <source>
        <strain evidence="4 5">MWH-Nonnen-W8red</strain>
    </source>
</reference>
<accession>A0A1L4CZA3</accession>
<feature type="domain" description="Glycosyl transferase family 1" evidence="2">
    <location>
        <begin position="197"/>
        <end position="338"/>
    </location>
</feature>
<dbReference type="InterPro" id="IPR028098">
    <property type="entry name" value="Glyco_trans_4-like_N"/>
</dbReference>
<keyword evidence="5" id="KW-1185">Reference proteome</keyword>
<dbReference type="AlphaFoldDB" id="A0A1L4CZA3"/>
<dbReference type="GO" id="GO:0016757">
    <property type="term" value="F:glycosyltransferase activity"/>
    <property type="evidence" value="ECO:0007669"/>
    <property type="project" value="InterPro"/>
</dbReference>
<dbReference type="OrthoDB" id="9764577at2"/>
<dbReference type="EMBL" id="CP017834">
    <property type="protein sequence ID" value="APJ03293.1"/>
    <property type="molecule type" value="Genomic_DNA"/>
</dbReference>
<dbReference type="CDD" id="cd03809">
    <property type="entry name" value="GT4_MtfB-like"/>
    <property type="match status" value="1"/>
</dbReference>
<keyword evidence="1" id="KW-0808">Transferase</keyword>
<name>A0A1L4CZA3_9BACT</name>
<dbReference type="STRING" id="1915309.AXG55_05000"/>
<dbReference type="SUPFAM" id="SSF53756">
    <property type="entry name" value="UDP-Glycosyltransferase/glycogen phosphorylase"/>
    <property type="match status" value="1"/>
</dbReference>
<protein>
    <recommendedName>
        <fullName evidence="6">Glycosyl transferase family 1 domain-containing protein</fullName>
    </recommendedName>
</protein>
<dbReference type="Proteomes" id="UP000184731">
    <property type="component" value="Chromosome"/>
</dbReference>